<dbReference type="InterPro" id="IPR042099">
    <property type="entry name" value="ANL_N_sf"/>
</dbReference>
<protein>
    <submittedName>
        <fullName evidence="1">AMP-binding protein</fullName>
    </submittedName>
</protein>
<evidence type="ECO:0000313" key="2">
    <source>
        <dbReference type="Proteomes" id="UP000535543"/>
    </source>
</evidence>
<sequence length="130" mass="13639">MTTTTIQTQTTFDLAAADVALPLELELWSNRLARLLMSLGARDGASVAMALAVSVESVVARAAITKIGAIVVQGDAAADAPIKIGVTTKARRATLSNDVDWLLLDDLSTVRRYMTTSDAPVTINELAPAA</sequence>
<gene>
    <name evidence="1" type="ORF">FGL95_04180</name>
</gene>
<reference evidence="1 2" key="2">
    <citation type="submission" date="2020-06" db="EMBL/GenBank/DDBJ databases">
        <title>Antribacter stalactiti gen. nov., sp. nov., a new member of the family Nacardiaceae isolated from a cave.</title>
        <authorList>
            <person name="Kim I.S."/>
        </authorList>
    </citation>
    <scope>NUCLEOTIDE SEQUENCE [LARGE SCALE GENOMIC DNA]</scope>
    <source>
        <strain evidence="1 2">YC2-7</strain>
    </source>
</reference>
<dbReference type="Gene3D" id="3.40.50.12780">
    <property type="entry name" value="N-terminal domain of ligase-like"/>
    <property type="match status" value="1"/>
</dbReference>
<proteinExistence type="predicted"/>
<name>A0A848K560_9NOCA</name>
<keyword evidence="2" id="KW-1185">Reference proteome</keyword>
<accession>A0A848K560</accession>
<reference evidence="1 2" key="1">
    <citation type="submission" date="2019-05" db="EMBL/GenBank/DDBJ databases">
        <authorList>
            <person name="Lee S.D."/>
        </authorList>
    </citation>
    <scope>NUCLEOTIDE SEQUENCE [LARGE SCALE GENOMIC DNA]</scope>
    <source>
        <strain evidence="1 2">YC2-7</strain>
    </source>
</reference>
<dbReference type="RefSeq" id="WP_169584910.1">
    <property type="nucleotide sequence ID" value="NZ_VCQU01000001.1"/>
</dbReference>
<dbReference type="SUPFAM" id="SSF56801">
    <property type="entry name" value="Acetyl-CoA synthetase-like"/>
    <property type="match status" value="1"/>
</dbReference>
<comment type="caution">
    <text evidence="1">The sequence shown here is derived from an EMBL/GenBank/DDBJ whole genome shotgun (WGS) entry which is preliminary data.</text>
</comment>
<dbReference type="EMBL" id="VCQU01000001">
    <property type="protein sequence ID" value="NMN94235.1"/>
    <property type="molecule type" value="Genomic_DNA"/>
</dbReference>
<organism evidence="1 2">
    <name type="scientific">Antrihabitans stalactiti</name>
    <dbReference type="NCBI Taxonomy" id="2584121"/>
    <lineage>
        <taxon>Bacteria</taxon>
        <taxon>Bacillati</taxon>
        <taxon>Actinomycetota</taxon>
        <taxon>Actinomycetes</taxon>
        <taxon>Mycobacteriales</taxon>
        <taxon>Nocardiaceae</taxon>
        <taxon>Antrihabitans</taxon>
    </lineage>
</organism>
<dbReference type="AlphaFoldDB" id="A0A848K560"/>
<dbReference type="Proteomes" id="UP000535543">
    <property type="component" value="Unassembled WGS sequence"/>
</dbReference>
<evidence type="ECO:0000313" key="1">
    <source>
        <dbReference type="EMBL" id="NMN94235.1"/>
    </source>
</evidence>